<keyword evidence="5" id="KW-1185">Reference proteome</keyword>
<dbReference type="InterPro" id="IPR051172">
    <property type="entry name" value="Chlamydia_OmcB"/>
</dbReference>
<dbReference type="InterPro" id="IPR013783">
    <property type="entry name" value="Ig-like_fold"/>
</dbReference>
<feature type="domain" description="DUF7507" evidence="3">
    <location>
        <begin position="97"/>
        <end position="201"/>
    </location>
</feature>
<evidence type="ECO:0000256" key="1">
    <source>
        <dbReference type="SAM" id="MobiDB-lite"/>
    </source>
</evidence>
<evidence type="ECO:0000313" key="5">
    <source>
        <dbReference type="Proteomes" id="UP001500954"/>
    </source>
</evidence>
<evidence type="ECO:0000259" key="3">
    <source>
        <dbReference type="Pfam" id="PF24346"/>
    </source>
</evidence>
<evidence type="ECO:0008006" key="6">
    <source>
        <dbReference type="Google" id="ProtNLM"/>
    </source>
</evidence>
<organism evidence="4 5">
    <name type="scientific">Snuella lapsa</name>
    <dbReference type="NCBI Taxonomy" id="870481"/>
    <lineage>
        <taxon>Bacteria</taxon>
        <taxon>Pseudomonadati</taxon>
        <taxon>Bacteroidota</taxon>
        <taxon>Flavobacteriia</taxon>
        <taxon>Flavobacteriales</taxon>
        <taxon>Flavobacteriaceae</taxon>
        <taxon>Snuella</taxon>
    </lineage>
</organism>
<sequence>MENTGNTTVYSPVVSDPQADAGSITFVDGDTDNDGVLDVGETWNYTATHTITQIDIDSGSFTNTATADGSADTDGDGIGDTPVTDDDPDTVTAVQTASIELIKSITSVTSSGPDGPEGDIINYSFTVTNTGNVTVENIVITDPLLLFPQGTIIGIPIASLAPGESDSTTYTGAYEITAADVDAGGVENSAIALGDSPNGTDDVSDVSDTGTDAELNTVSDPPSEETLDLDNVNGDNNDGDPTNDPTAYHIHKIDLSLTKEVDVTTASVGDTVTFTVTVNNAGPDSATNIDVLDTLPFGYDYVAASISSDVGATGALISTDDSDNRLLLWMIDRLDSGESVTLSFEATVTSTNDYENGAEITAADQFDVDSDPTTGIGIDDLGDGIVDDDEDTAAISLCIDFELYVFLEGSLIDDQGVGTYSTIMRTDLNDLRLLPGQTSGDPFFGSQYIPALGAAGQVYNILPWNYSGNEGSFYDSYGDVANGDAGYPSTVTDWVLVSLRSDPTNGSEILCQRAGLLHNDGRIEFVTGADCCTLDLDQSYYVVVEHRNHLIVMSHEAVPIVDGVLTYDFRNKQSYDVDFFGEGRVGQKEVLPGVFAMYAGNGDQGDGTTINGEDTDINTNDFNVWSFNENIFKVYNIGDYDMNGDVNSNDYNLWQRNTNVALSAVPRN</sequence>
<protein>
    <recommendedName>
        <fullName evidence="6">DUF11 domain-containing protein</fullName>
    </recommendedName>
</protein>
<reference evidence="5" key="1">
    <citation type="journal article" date="2019" name="Int. J. Syst. Evol. Microbiol.">
        <title>The Global Catalogue of Microorganisms (GCM) 10K type strain sequencing project: providing services to taxonomists for standard genome sequencing and annotation.</title>
        <authorList>
            <consortium name="The Broad Institute Genomics Platform"/>
            <consortium name="The Broad Institute Genome Sequencing Center for Infectious Disease"/>
            <person name="Wu L."/>
            <person name="Ma J."/>
        </authorList>
    </citation>
    <scope>NUCLEOTIDE SEQUENCE [LARGE SCALE GENOMIC DNA]</scope>
    <source>
        <strain evidence="5">JCM 17111</strain>
    </source>
</reference>
<gene>
    <name evidence="4" type="ORF">GCM10022395_00240</name>
</gene>
<evidence type="ECO:0000313" key="4">
    <source>
        <dbReference type="EMBL" id="GAA3552617.1"/>
    </source>
</evidence>
<proteinExistence type="predicted"/>
<dbReference type="PANTHER" id="PTHR34819:SF3">
    <property type="entry name" value="CELL SURFACE PROTEIN"/>
    <property type="match status" value="1"/>
</dbReference>
<feature type="domain" description="DUF7507" evidence="3">
    <location>
        <begin position="2"/>
        <end position="73"/>
    </location>
</feature>
<dbReference type="InterPro" id="IPR055354">
    <property type="entry name" value="DUF7507"/>
</dbReference>
<dbReference type="Pfam" id="PF01345">
    <property type="entry name" value="DUF11"/>
    <property type="match status" value="1"/>
</dbReference>
<dbReference type="Pfam" id="PF24346">
    <property type="entry name" value="DUF7507"/>
    <property type="match status" value="2"/>
</dbReference>
<dbReference type="InterPro" id="IPR047589">
    <property type="entry name" value="DUF11_rpt"/>
</dbReference>
<feature type="compositionally biased region" description="Low complexity" evidence="1">
    <location>
        <begin position="229"/>
        <end position="244"/>
    </location>
</feature>
<feature type="domain" description="DUF11" evidence="2">
    <location>
        <begin position="254"/>
        <end position="370"/>
    </location>
</feature>
<dbReference type="InterPro" id="IPR001434">
    <property type="entry name" value="OmcB-like_DUF11"/>
</dbReference>
<dbReference type="NCBIfam" id="TIGR01451">
    <property type="entry name" value="B_ant_repeat"/>
    <property type="match status" value="2"/>
</dbReference>
<dbReference type="EMBL" id="BAABCY010000002">
    <property type="protein sequence ID" value="GAA3552617.1"/>
    <property type="molecule type" value="Genomic_DNA"/>
</dbReference>
<evidence type="ECO:0000259" key="2">
    <source>
        <dbReference type="Pfam" id="PF01345"/>
    </source>
</evidence>
<name>A0ABP6WPE1_9FLAO</name>
<feature type="region of interest" description="Disordered" evidence="1">
    <location>
        <begin position="189"/>
        <end position="244"/>
    </location>
</feature>
<accession>A0ABP6WPE1</accession>
<dbReference type="Proteomes" id="UP001500954">
    <property type="component" value="Unassembled WGS sequence"/>
</dbReference>
<dbReference type="Gene3D" id="2.60.40.10">
    <property type="entry name" value="Immunoglobulins"/>
    <property type="match status" value="1"/>
</dbReference>
<comment type="caution">
    <text evidence="4">The sequence shown here is derived from an EMBL/GenBank/DDBJ whole genome shotgun (WGS) entry which is preliminary data.</text>
</comment>
<dbReference type="PANTHER" id="PTHR34819">
    <property type="entry name" value="LARGE CYSTEINE-RICH PERIPLASMIC PROTEIN OMCB"/>
    <property type="match status" value="1"/>
</dbReference>